<dbReference type="OrthoDB" id="6627536at2759"/>
<dbReference type="SUPFAM" id="SSF82199">
    <property type="entry name" value="SET domain"/>
    <property type="match status" value="1"/>
</dbReference>
<keyword evidence="6 18" id="KW-0489">Methyltransferase</keyword>
<feature type="domain" description="SET" evidence="17">
    <location>
        <begin position="120"/>
        <end position="236"/>
    </location>
</feature>
<evidence type="ECO:0000256" key="6">
    <source>
        <dbReference type="ARBA" id="ARBA00022603"/>
    </source>
</evidence>
<dbReference type="Gene3D" id="1.10.10.1700">
    <property type="entry name" value="Histone-lysine N-methyltransferase"/>
    <property type="match status" value="1"/>
</dbReference>
<feature type="region of interest" description="Disordered" evidence="16">
    <location>
        <begin position="406"/>
        <end position="467"/>
    </location>
</feature>
<dbReference type="Gene3D" id="2.170.270.10">
    <property type="entry name" value="SET domain"/>
    <property type="match status" value="1"/>
</dbReference>
<evidence type="ECO:0000256" key="1">
    <source>
        <dbReference type="ARBA" id="ARBA00004123"/>
    </source>
</evidence>
<keyword evidence="11" id="KW-0804">Transcription</keyword>
<evidence type="ECO:0000256" key="13">
    <source>
        <dbReference type="ARBA" id="ARBA00051837"/>
    </source>
</evidence>
<evidence type="ECO:0000259" key="17">
    <source>
        <dbReference type="PROSITE" id="PS50280"/>
    </source>
</evidence>
<feature type="region of interest" description="Disordered" evidence="16">
    <location>
        <begin position="362"/>
        <end position="385"/>
    </location>
</feature>
<dbReference type="PANTHER" id="PTHR12977:SF4">
    <property type="entry name" value="HISTONE-LYSINE N-METHYLTRANSFERASE KMT5B"/>
    <property type="match status" value="1"/>
</dbReference>
<dbReference type="FunFam" id="2.170.270.10:FF:000006">
    <property type="entry name" value="Histone-lysine N-methyltransferase"/>
    <property type="match status" value="1"/>
</dbReference>
<evidence type="ECO:0000256" key="14">
    <source>
        <dbReference type="ARBA" id="ARBA00052814"/>
    </source>
</evidence>
<feature type="region of interest" description="Disordered" evidence="16">
    <location>
        <begin position="648"/>
        <end position="682"/>
    </location>
</feature>
<dbReference type="Pfam" id="PF00856">
    <property type="entry name" value="SET"/>
    <property type="match status" value="1"/>
</dbReference>
<feature type="compositionally biased region" description="Basic residues" evidence="16">
    <location>
        <begin position="782"/>
        <end position="795"/>
    </location>
</feature>
<evidence type="ECO:0000256" key="2">
    <source>
        <dbReference type="ARBA" id="ARBA00004286"/>
    </source>
</evidence>
<evidence type="ECO:0000256" key="10">
    <source>
        <dbReference type="ARBA" id="ARBA00023015"/>
    </source>
</evidence>
<gene>
    <name evidence="18" type="primary">kmt5b-a</name>
    <name evidence="18" type="ORF">Anas_08578</name>
</gene>
<dbReference type="InterPro" id="IPR046341">
    <property type="entry name" value="SET_dom_sf"/>
</dbReference>
<dbReference type="GO" id="GO:0140941">
    <property type="term" value="F:histone H4K20me methyltransferase activity"/>
    <property type="evidence" value="ECO:0007669"/>
    <property type="project" value="UniProtKB-EC"/>
</dbReference>
<evidence type="ECO:0000256" key="7">
    <source>
        <dbReference type="ARBA" id="ARBA00022679"/>
    </source>
</evidence>
<keyword evidence="7 18" id="KW-0808">Transferase</keyword>
<keyword evidence="4" id="KW-0158">Chromosome</keyword>
<evidence type="ECO:0000256" key="4">
    <source>
        <dbReference type="ARBA" id="ARBA00022454"/>
    </source>
</evidence>
<organism evidence="18 19">
    <name type="scientific">Armadillidium nasatum</name>
    <dbReference type="NCBI Taxonomy" id="96803"/>
    <lineage>
        <taxon>Eukaryota</taxon>
        <taxon>Metazoa</taxon>
        <taxon>Ecdysozoa</taxon>
        <taxon>Arthropoda</taxon>
        <taxon>Crustacea</taxon>
        <taxon>Multicrustacea</taxon>
        <taxon>Malacostraca</taxon>
        <taxon>Eumalacostraca</taxon>
        <taxon>Peracarida</taxon>
        <taxon>Isopoda</taxon>
        <taxon>Oniscidea</taxon>
        <taxon>Crinocheta</taxon>
        <taxon>Armadillidiidae</taxon>
        <taxon>Armadillidium</taxon>
    </lineage>
</organism>
<dbReference type="PROSITE" id="PS50280">
    <property type="entry name" value="SET"/>
    <property type="match status" value="1"/>
</dbReference>
<reference evidence="18 19" key="1">
    <citation type="journal article" date="2019" name="PLoS Biol.">
        <title>Sex chromosomes control vertical transmission of feminizing Wolbachia symbionts in an isopod.</title>
        <authorList>
            <person name="Becking T."/>
            <person name="Chebbi M.A."/>
            <person name="Giraud I."/>
            <person name="Moumen B."/>
            <person name="Laverre T."/>
            <person name="Caubet Y."/>
            <person name="Peccoud J."/>
            <person name="Gilbert C."/>
            <person name="Cordaux R."/>
        </authorList>
    </citation>
    <scope>NUCLEOTIDE SEQUENCE [LARGE SCALE GENOMIC DNA]</scope>
    <source>
        <strain evidence="18">ANa2</strain>
        <tissue evidence="18">Whole body excluding digestive tract and cuticle</tissue>
    </source>
</reference>
<dbReference type="InterPro" id="IPR001214">
    <property type="entry name" value="SET_dom"/>
</dbReference>
<dbReference type="SMART" id="SM00317">
    <property type="entry name" value="SET"/>
    <property type="match status" value="1"/>
</dbReference>
<keyword evidence="9" id="KW-0156">Chromatin regulator</keyword>
<dbReference type="CDD" id="cd19186">
    <property type="entry name" value="SET_Suv4-20"/>
    <property type="match status" value="1"/>
</dbReference>
<feature type="compositionally biased region" description="Basic and acidic residues" evidence="16">
    <location>
        <begin position="286"/>
        <end position="297"/>
    </location>
</feature>
<dbReference type="InterPro" id="IPR044426">
    <property type="entry name" value="Suv4-20_SET"/>
</dbReference>
<feature type="region of interest" description="Disordered" evidence="16">
    <location>
        <begin position="286"/>
        <end position="347"/>
    </location>
</feature>
<dbReference type="FunFam" id="1.10.10.1700:FF:000001">
    <property type="entry name" value="Histone-lysine N-methyltransferase"/>
    <property type="match status" value="1"/>
</dbReference>
<comment type="catalytic activity">
    <reaction evidence="13">
        <text>N(6)-methyl-L-lysyl(20)-[histone H4] + S-adenosyl-L-methionine = N(6),N(6)-dimethyl-L-lysyl(20)-[histone H4] + S-adenosyl-L-homocysteine + H(+)</text>
        <dbReference type="Rhea" id="RHEA:60348"/>
        <dbReference type="Rhea" id="RHEA-COMP:15555"/>
        <dbReference type="Rhea" id="RHEA-COMP:15556"/>
        <dbReference type="ChEBI" id="CHEBI:15378"/>
        <dbReference type="ChEBI" id="CHEBI:57856"/>
        <dbReference type="ChEBI" id="CHEBI:59789"/>
        <dbReference type="ChEBI" id="CHEBI:61929"/>
        <dbReference type="ChEBI" id="CHEBI:61976"/>
        <dbReference type="EC" id="2.1.1.362"/>
    </reaction>
</comment>
<name>A0A5N5SJ84_9CRUS</name>
<keyword evidence="12" id="KW-0539">Nucleus</keyword>
<keyword evidence="19" id="KW-1185">Reference proteome</keyword>
<feature type="compositionally biased region" description="Polar residues" evidence="16">
    <location>
        <begin position="665"/>
        <end position="682"/>
    </location>
</feature>
<dbReference type="PANTHER" id="PTHR12977">
    <property type="entry name" value="SUPPRESSOR OF VARIEGATION 4-20-RELATED"/>
    <property type="match status" value="1"/>
</dbReference>
<evidence type="ECO:0000256" key="11">
    <source>
        <dbReference type="ARBA" id="ARBA00023163"/>
    </source>
</evidence>
<keyword evidence="10" id="KW-0805">Transcription regulation</keyword>
<dbReference type="AlphaFoldDB" id="A0A5N5SJ84"/>
<dbReference type="GO" id="GO:0005634">
    <property type="term" value="C:nucleus"/>
    <property type="evidence" value="ECO:0007669"/>
    <property type="project" value="UniProtKB-SubCell"/>
</dbReference>
<dbReference type="GO" id="GO:0005694">
    <property type="term" value="C:chromosome"/>
    <property type="evidence" value="ECO:0007669"/>
    <property type="project" value="UniProtKB-SubCell"/>
</dbReference>
<evidence type="ECO:0000256" key="15">
    <source>
        <dbReference type="ARBA" id="ARBA00071597"/>
    </source>
</evidence>
<comment type="catalytic activity">
    <reaction evidence="14">
        <text>N(6),N(6)-dimethyl-L-lysyl(20)-[histone H4] + S-adenosyl-L-methionine = N(6),N(6),N(6)-trimethyl-L-lysyl(20)-[histone H4] + S-adenosyl-L-homocysteine + H(+)</text>
        <dbReference type="Rhea" id="RHEA:61992"/>
        <dbReference type="Rhea" id="RHEA-COMP:15556"/>
        <dbReference type="Rhea" id="RHEA-COMP:15998"/>
        <dbReference type="ChEBI" id="CHEBI:15378"/>
        <dbReference type="ChEBI" id="CHEBI:57856"/>
        <dbReference type="ChEBI" id="CHEBI:59789"/>
        <dbReference type="ChEBI" id="CHEBI:61961"/>
        <dbReference type="ChEBI" id="CHEBI:61976"/>
    </reaction>
</comment>
<dbReference type="InterPro" id="IPR025790">
    <property type="entry name" value="Suv4-20_animal"/>
</dbReference>
<sequence length="837" mass="95031">MVVAQGGRNIMRNGSATGCGMSPRELSEADDFATALVIDPYLGFTTHKMNIRHRPLRGSKEELHTIVKEFKEHQDYTKAFKQLMSGDWVPSILFHLKSKLSQSYIKEHILRYLRIFDKESGFEVKPCNRYSMEGRVGAKICATRKWYKNEQIGKLVGCIAELSEEEEAQLLRPGKNDFSVMYSCRKNCAQLWLGPAAFINHDCRANCKFVATGRGTACVKVLREIDEGQEITCFYGEDFFGDNNSYCECVTCERRGTGAFANKKSNDDAEKGYCLRETDLRLRISKQKERNEEKEVSDGASEILDNGNKDISSITNSDPFEKSLAKRPLRSRGGSRDSDKSVEVSEDIIPLSKGKRKCLQARLNQNSSFPKAKRRRESTEINQDNLSNADIDPLLASKGKILEQSVSTSSDHRLHPNLFNDDQSQRNSKGNYKVKRNRNLLYNNNNNRPNRRGRHRYQKEEEEEEQHFEKMDQVLTSTAEEIISDVESINAATSHNTLFIDLKNNKISNSYEVNNQSKLIANSRRESLRRQNANKCDNSSLGYVDIRNNCSRVVDNNIKSLDSALPTIQLPHDKSRCTHANVGIRDSCSSKRSRSKSKGEGELFARNIESCLSEQNYSRVDLQTSHMYSLHSPKSSNGSPLKDVYEFEEENEISPTSLRGRKSPTWPNNTRRSSDTSSPEVLSNSFVSTNSFENGYCNSSSSEPITPTKNSHCRVKLKLRMKRSPVLDEVIEVGSHISDAIGHFSYHEPEYEVLTVEGISAEDYITPEDDDPSSSRDETPRLHHHRKRRKKRRKRSDCSEGESTDIDGVQPRMKRIKLIIGNESSTFDIPSSQLIGK</sequence>
<evidence type="ECO:0000256" key="16">
    <source>
        <dbReference type="SAM" id="MobiDB-lite"/>
    </source>
</evidence>
<dbReference type="InterPro" id="IPR041938">
    <property type="entry name" value="Hist-Lys_N-MTase_N"/>
</dbReference>
<dbReference type="EC" id="2.1.1.362" evidence="3"/>
<keyword evidence="5" id="KW-0678">Repressor</keyword>
<evidence type="ECO:0000256" key="12">
    <source>
        <dbReference type="ARBA" id="ARBA00023242"/>
    </source>
</evidence>
<feature type="compositionally biased region" description="Low complexity" evidence="16">
    <location>
        <begin position="439"/>
        <end position="448"/>
    </location>
</feature>
<evidence type="ECO:0000256" key="9">
    <source>
        <dbReference type="ARBA" id="ARBA00022853"/>
    </source>
</evidence>
<comment type="caution">
    <text evidence="18">The sequence shown here is derived from an EMBL/GenBank/DDBJ whole genome shotgun (WGS) entry which is preliminary data.</text>
</comment>
<evidence type="ECO:0000256" key="3">
    <source>
        <dbReference type="ARBA" id="ARBA00012188"/>
    </source>
</evidence>
<comment type="subcellular location">
    <subcellularLocation>
        <location evidence="2">Chromosome</location>
    </subcellularLocation>
    <subcellularLocation>
        <location evidence="1">Nucleus</location>
    </subcellularLocation>
</comment>
<evidence type="ECO:0000256" key="8">
    <source>
        <dbReference type="ARBA" id="ARBA00022691"/>
    </source>
</evidence>
<feature type="compositionally biased region" description="Polar residues" evidence="16">
    <location>
        <begin position="309"/>
        <end position="318"/>
    </location>
</feature>
<evidence type="ECO:0000313" key="19">
    <source>
        <dbReference type="Proteomes" id="UP000326759"/>
    </source>
</evidence>
<feature type="region of interest" description="Disordered" evidence="16">
    <location>
        <begin position="764"/>
        <end position="813"/>
    </location>
</feature>
<evidence type="ECO:0000256" key="5">
    <source>
        <dbReference type="ARBA" id="ARBA00022491"/>
    </source>
</evidence>
<feature type="compositionally biased region" description="Polar residues" evidence="16">
    <location>
        <begin position="420"/>
        <end position="430"/>
    </location>
</feature>
<dbReference type="EMBL" id="SEYY01024422">
    <property type="protein sequence ID" value="KAB7494133.1"/>
    <property type="molecule type" value="Genomic_DNA"/>
</dbReference>
<feature type="compositionally biased region" description="Basic and acidic residues" evidence="16">
    <location>
        <begin position="334"/>
        <end position="343"/>
    </location>
</feature>
<keyword evidence="8" id="KW-0949">S-adenosyl-L-methionine</keyword>
<accession>A0A5N5SJ84</accession>
<dbReference type="GO" id="GO:0032259">
    <property type="term" value="P:methylation"/>
    <property type="evidence" value="ECO:0007669"/>
    <property type="project" value="UniProtKB-KW"/>
</dbReference>
<protein>
    <recommendedName>
        <fullName evidence="15">Histone-lysine N-methyltransferase Suv4-20</fullName>
        <ecNumber evidence="3">2.1.1.362</ecNumber>
    </recommendedName>
</protein>
<proteinExistence type="predicted"/>
<dbReference type="Proteomes" id="UP000326759">
    <property type="component" value="Unassembled WGS sequence"/>
</dbReference>
<dbReference type="PROSITE" id="PS51570">
    <property type="entry name" value="SAM_MT43_SUVAR420_2"/>
    <property type="match status" value="1"/>
</dbReference>
<dbReference type="InterPro" id="IPR039977">
    <property type="entry name" value="Suv4-20/Set9"/>
</dbReference>
<evidence type="ECO:0000313" key="18">
    <source>
        <dbReference type="EMBL" id="KAB7494133.1"/>
    </source>
</evidence>